<dbReference type="InterPro" id="IPR008927">
    <property type="entry name" value="6-PGluconate_DH-like_C_sf"/>
</dbReference>
<dbReference type="Gene3D" id="3.40.50.720">
    <property type="entry name" value="NAD(P)-binding Rossmann-like Domain"/>
    <property type="match status" value="1"/>
</dbReference>
<feature type="binding site" evidence="9">
    <location>
        <position position="187"/>
    </location>
    <ligand>
        <name>sn-glycerol 3-phosphate</name>
        <dbReference type="ChEBI" id="CHEBI:57597"/>
    </ligand>
</feature>
<dbReference type="InterPro" id="IPR011128">
    <property type="entry name" value="G3P_DH_NAD-dep_N"/>
</dbReference>
<sequence>MRVSVLGCGRWGTFMAWYTNKIGHDVMLWGRETSKSFAGLKETRKNEYLSLPDTIKLCSSLDKSISFAELIIISISAQELRSFAKQLNSIKESQNKTFILCMKGLEASSGTRLSQVFSEELGRNVNVAVWVGPGHVQEYVNNIPNCMVIGSENVDITKKIVQEFNSDLIRFYYGQDLIGNEIGAATKNVIGIAAGMLDGLNYSSLKGSLMARGTREISRLVRVMGGNELTIYGLSHLGDYEATLFSIHSNNRKFGQSYVEGERFGKLAEGVSTIKALKEISRQYEVELPICNALYEILFENKDAKATLENLFLRPVKFEFQN</sequence>
<feature type="binding site" evidence="9">
    <location>
        <position position="31"/>
    </location>
    <ligand>
        <name>NADPH</name>
        <dbReference type="ChEBI" id="CHEBI:57783"/>
    </ligand>
</feature>
<evidence type="ECO:0000259" key="12">
    <source>
        <dbReference type="Pfam" id="PF01210"/>
    </source>
</evidence>
<protein>
    <recommendedName>
        <fullName evidence="9">Glycerol-3-phosphate dehydrogenase [NAD(P)+]</fullName>
        <ecNumber evidence="9">1.1.1.94</ecNumber>
    </recommendedName>
    <alternativeName>
        <fullName evidence="9">NAD(P)(+)-dependent glycerol-3-phosphate dehydrogenase</fullName>
    </alternativeName>
    <alternativeName>
        <fullName evidence="9">NAD(P)H-dependent dihydroxyacetone-phosphate reductase</fullName>
    </alternativeName>
</protein>
<keyword evidence="15" id="KW-1185">Reference proteome</keyword>
<organism evidence="14 15">
    <name type="scientific">Cytobacillus oceanisediminis</name>
    <dbReference type="NCBI Taxonomy" id="665099"/>
    <lineage>
        <taxon>Bacteria</taxon>
        <taxon>Bacillati</taxon>
        <taxon>Bacillota</taxon>
        <taxon>Bacilli</taxon>
        <taxon>Bacillales</taxon>
        <taxon>Bacillaceae</taxon>
        <taxon>Cytobacillus</taxon>
    </lineage>
</organism>
<evidence type="ECO:0000313" key="15">
    <source>
        <dbReference type="Proteomes" id="UP000180194"/>
    </source>
</evidence>
<keyword evidence="4 9" id="KW-0560">Oxidoreductase</keyword>
<evidence type="ECO:0000256" key="2">
    <source>
        <dbReference type="ARBA" id="ARBA00022516"/>
    </source>
</evidence>
<comment type="caution">
    <text evidence="14">The sequence shown here is derived from an EMBL/GenBank/DDBJ whole genome shotgun (WGS) entry which is preliminary data.</text>
</comment>
<dbReference type="Pfam" id="PF01210">
    <property type="entry name" value="NAD_Gly3P_dh_N"/>
    <property type="match status" value="1"/>
</dbReference>
<comment type="catalytic activity">
    <reaction evidence="9 11">
        <text>sn-glycerol 3-phosphate + NADP(+) = dihydroxyacetone phosphate + NADPH + H(+)</text>
        <dbReference type="Rhea" id="RHEA:11096"/>
        <dbReference type="ChEBI" id="CHEBI:15378"/>
        <dbReference type="ChEBI" id="CHEBI:57597"/>
        <dbReference type="ChEBI" id="CHEBI:57642"/>
        <dbReference type="ChEBI" id="CHEBI:57783"/>
        <dbReference type="ChEBI" id="CHEBI:58349"/>
        <dbReference type="EC" id="1.1.1.94"/>
    </reaction>
</comment>
<feature type="binding site" evidence="9">
    <location>
        <position position="103"/>
    </location>
    <ligand>
        <name>sn-glycerol 3-phosphate</name>
        <dbReference type="ChEBI" id="CHEBI:57597"/>
    </ligand>
</feature>
<evidence type="ECO:0000256" key="6">
    <source>
        <dbReference type="ARBA" id="ARBA00023098"/>
    </source>
</evidence>
<comment type="caution">
    <text evidence="9">Lacks conserved residue(s) required for the propagation of feature annotation.</text>
</comment>
<keyword evidence="3 9" id="KW-0521">NADP</keyword>
<feature type="binding site" evidence="9">
    <location>
        <position position="48"/>
    </location>
    <ligand>
        <name>NADPH</name>
        <dbReference type="ChEBI" id="CHEBI:57783"/>
    </ligand>
</feature>
<dbReference type="PRINTS" id="PR00077">
    <property type="entry name" value="GPDHDRGNASE"/>
</dbReference>
<comment type="function">
    <text evidence="9">Catalyzes the reduction of the glycolytic intermediate dihydroxyacetone phosphate (DHAP) to sn-glycerol 3-phosphate (G3P), the key precursor for phospholipid synthesis.</text>
</comment>
<evidence type="ECO:0000259" key="13">
    <source>
        <dbReference type="Pfam" id="PF07479"/>
    </source>
</evidence>
<dbReference type="PROSITE" id="PS00957">
    <property type="entry name" value="NAD_G3PDH"/>
    <property type="match status" value="1"/>
</dbReference>
<feature type="domain" description="Glycerol-3-phosphate dehydrogenase NAD-dependent N-terminal" evidence="12">
    <location>
        <begin position="3"/>
        <end position="154"/>
    </location>
</feature>
<reference evidence="14 15" key="1">
    <citation type="submission" date="2016-07" db="EMBL/GenBank/DDBJ databases">
        <title>Bacillus oceanisediminis whole genome.</title>
        <authorList>
            <person name="Pal Y."/>
            <person name="Verma A."/>
            <person name="Mual P."/>
            <person name="Srinivasan K."/>
        </authorList>
    </citation>
    <scope>NUCLEOTIDE SEQUENCE [LARGE SCALE GENOMIC DNA]</scope>
    <source>
        <strain evidence="14 15">Bhandara28</strain>
    </source>
</reference>
<feature type="binding site" evidence="9">
    <location>
        <position position="251"/>
    </location>
    <ligand>
        <name>sn-glycerol 3-phosphate</name>
        <dbReference type="ChEBI" id="CHEBI:57597"/>
    </ligand>
</feature>
<dbReference type="InterPro" id="IPR006168">
    <property type="entry name" value="G3P_DH_NAD-dep"/>
</dbReference>
<gene>
    <name evidence="9" type="primary">gpsA</name>
    <name evidence="14" type="ORF">BBV17_26025</name>
</gene>
<keyword evidence="8 9" id="KW-1208">Phospholipid metabolism</keyword>
<evidence type="ECO:0000256" key="8">
    <source>
        <dbReference type="ARBA" id="ARBA00023264"/>
    </source>
</evidence>
<keyword evidence="9" id="KW-0963">Cytoplasm</keyword>
<feature type="binding site" evidence="9">
    <location>
        <position position="249"/>
    </location>
    <ligand>
        <name>sn-glycerol 3-phosphate</name>
        <dbReference type="ChEBI" id="CHEBI:57597"/>
    </ligand>
</feature>
<keyword evidence="5 9" id="KW-0520">NAD</keyword>
<keyword evidence="9" id="KW-0547">Nucleotide-binding</keyword>
<evidence type="ECO:0000256" key="1">
    <source>
        <dbReference type="ARBA" id="ARBA00011009"/>
    </source>
</evidence>
<evidence type="ECO:0000256" key="10">
    <source>
        <dbReference type="RuleBase" id="RU000437"/>
    </source>
</evidence>
<keyword evidence="2 9" id="KW-0444">Lipid biosynthesis</keyword>
<feature type="binding site" evidence="9">
    <location>
        <position position="269"/>
    </location>
    <ligand>
        <name>NADPH</name>
        <dbReference type="ChEBI" id="CHEBI:57783"/>
    </ligand>
</feature>
<proteinExistence type="inferred from homology"/>
<dbReference type="SUPFAM" id="SSF51735">
    <property type="entry name" value="NAD(P)-binding Rossmann-fold domains"/>
    <property type="match status" value="1"/>
</dbReference>
<evidence type="ECO:0000256" key="5">
    <source>
        <dbReference type="ARBA" id="ARBA00023027"/>
    </source>
</evidence>
<dbReference type="Proteomes" id="UP000180194">
    <property type="component" value="Unassembled WGS sequence"/>
</dbReference>
<keyword evidence="6 9" id="KW-0443">Lipid metabolism</keyword>
<feature type="binding site" evidence="9">
    <location>
        <position position="239"/>
    </location>
    <ligand>
        <name>sn-glycerol 3-phosphate</name>
        <dbReference type="ChEBI" id="CHEBI:57597"/>
    </ligand>
</feature>
<dbReference type="InterPro" id="IPR036291">
    <property type="entry name" value="NAD(P)-bd_dom_sf"/>
</dbReference>
<dbReference type="PIRSF" id="PIRSF000114">
    <property type="entry name" value="Glycerol-3-P_dh"/>
    <property type="match status" value="1"/>
</dbReference>
<dbReference type="PANTHER" id="PTHR11728:SF1">
    <property type="entry name" value="GLYCEROL-3-PHOSPHATE DEHYDROGENASE [NAD(+)] 2, CHLOROPLASTIC"/>
    <property type="match status" value="1"/>
</dbReference>
<feature type="domain" description="Glycerol-3-phosphate dehydrogenase NAD-dependent C-terminal" evidence="13">
    <location>
        <begin position="176"/>
        <end position="308"/>
    </location>
</feature>
<accession>A0ABX3CMV7</accession>
<dbReference type="InterPro" id="IPR013328">
    <property type="entry name" value="6PGD_dom2"/>
</dbReference>
<dbReference type="EC" id="1.1.1.94" evidence="9"/>
<dbReference type="Gene3D" id="1.10.1040.10">
    <property type="entry name" value="N-(1-d-carboxylethyl)-l-norvaline Dehydrogenase, domain 2"/>
    <property type="match status" value="1"/>
</dbReference>
<comment type="pathway">
    <text evidence="9">Membrane lipid metabolism; glycerophospholipid metabolism.</text>
</comment>
<comment type="similarity">
    <text evidence="1 9 10">Belongs to the NAD-dependent glycerol-3-phosphate dehydrogenase family.</text>
</comment>
<evidence type="ECO:0000313" key="14">
    <source>
        <dbReference type="EMBL" id="OHX44365.1"/>
    </source>
</evidence>
<dbReference type="NCBIfam" id="NF000940">
    <property type="entry name" value="PRK00094.1-2"/>
    <property type="match status" value="1"/>
</dbReference>
<feature type="active site" description="Proton acceptor" evidence="9">
    <location>
        <position position="187"/>
    </location>
</feature>
<dbReference type="HAMAP" id="MF_00394">
    <property type="entry name" value="NAD_Glyc3P_dehydrog"/>
    <property type="match status" value="1"/>
</dbReference>
<dbReference type="InterPro" id="IPR006109">
    <property type="entry name" value="G3P_DH_NAD-dep_C"/>
</dbReference>
<dbReference type="Pfam" id="PF07479">
    <property type="entry name" value="NAD_Gly3P_dh_C"/>
    <property type="match status" value="1"/>
</dbReference>
<comment type="subcellular location">
    <subcellularLocation>
        <location evidence="9">Cytoplasm</location>
    </subcellularLocation>
</comment>
<evidence type="ECO:0000256" key="9">
    <source>
        <dbReference type="HAMAP-Rule" id="MF_00394"/>
    </source>
</evidence>
<name>A0ABX3CMV7_9BACI</name>
<evidence type="ECO:0000256" key="4">
    <source>
        <dbReference type="ARBA" id="ARBA00023002"/>
    </source>
</evidence>
<comment type="catalytic activity">
    <reaction evidence="9">
        <text>sn-glycerol 3-phosphate + NAD(+) = dihydroxyacetone phosphate + NADH + H(+)</text>
        <dbReference type="Rhea" id="RHEA:11092"/>
        <dbReference type="ChEBI" id="CHEBI:15378"/>
        <dbReference type="ChEBI" id="CHEBI:57540"/>
        <dbReference type="ChEBI" id="CHEBI:57597"/>
        <dbReference type="ChEBI" id="CHEBI:57642"/>
        <dbReference type="ChEBI" id="CHEBI:57945"/>
        <dbReference type="EC" id="1.1.1.94"/>
    </reaction>
</comment>
<dbReference type="PANTHER" id="PTHR11728">
    <property type="entry name" value="GLYCEROL-3-PHOSPHATE DEHYDROGENASE"/>
    <property type="match status" value="1"/>
</dbReference>
<feature type="binding site" evidence="9">
    <location>
        <position position="103"/>
    </location>
    <ligand>
        <name>NADPH</name>
        <dbReference type="ChEBI" id="CHEBI:57783"/>
    </ligand>
</feature>
<feature type="binding site" evidence="9">
    <location>
        <position position="132"/>
    </location>
    <ligand>
        <name>sn-glycerol 3-phosphate</name>
        <dbReference type="ChEBI" id="CHEBI:57597"/>
    </ligand>
</feature>
<evidence type="ECO:0000256" key="7">
    <source>
        <dbReference type="ARBA" id="ARBA00023209"/>
    </source>
</evidence>
<dbReference type="SUPFAM" id="SSF48179">
    <property type="entry name" value="6-phosphogluconate dehydrogenase C-terminal domain-like"/>
    <property type="match status" value="1"/>
</dbReference>
<dbReference type="EMBL" id="MBRJ01000042">
    <property type="protein sequence ID" value="OHX44365.1"/>
    <property type="molecule type" value="Genomic_DNA"/>
</dbReference>
<evidence type="ECO:0000256" key="3">
    <source>
        <dbReference type="ARBA" id="ARBA00022857"/>
    </source>
</evidence>
<evidence type="ECO:0000256" key="11">
    <source>
        <dbReference type="RuleBase" id="RU000439"/>
    </source>
</evidence>
<feature type="binding site" evidence="9">
    <location>
        <position position="11"/>
    </location>
    <ligand>
        <name>NADPH</name>
        <dbReference type="ChEBI" id="CHEBI:57783"/>
    </ligand>
</feature>
<keyword evidence="7 9" id="KW-0594">Phospholipid biosynthesis</keyword>